<dbReference type="AlphaFoldDB" id="A0A8E2DN35"/>
<protein>
    <recommendedName>
        <fullName evidence="2">DUF6533 domain-containing protein</fullName>
    </recommendedName>
</protein>
<feature type="transmembrane region" description="Helical" evidence="1">
    <location>
        <begin position="53"/>
        <end position="75"/>
    </location>
</feature>
<dbReference type="Proteomes" id="UP000250043">
    <property type="component" value="Unassembled WGS sequence"/>
</dbReference>
<evidence type="ECO:0000313" key="4">
    <source>
        <dbReference type="Proteomes" id="UP000250043"/>
    </source>
</evidence>
<dbReference type="Pfam" id="PF20151">
    <property type="entry name" value="DUF6533"/>
    <property type="match status" value="1"/>
</dbReference>
<gene>
    <name evidence="3" type="ORF">OBBRIDRAFT_794790</name>
</gene>
<feature type="domain" description="DUF6533" evidence="2">
    <location>
        <begin position="18"/>
        <end position="63"/>
    </location>
</feature>
<keyword evidence="4" id="KW-1185">Reference proteome</keyword>
<evidence type="ECO:0000313" key="3">
    <source>
        <dbReference type="EMBL" id="OCH88903.1"/>
    </source>
</evidence>
<keyword evidence="1" id="KW-0472">Membrane</keyword>
<feature type="transmembrane region" description="Helical" evidence="1">
    <location>
        <begin position="115"/>
        <end position="135"/>
    </location>
</feature>
<feature type="transmembrane region" description="Helical" evidence="1">
    <location>
        <begin position="212"/>
        <end position="230"/>
    </location>
</feature>
<dbReference type="EMBL" id="KV722440">
    <property type="protein sequence ID" value="OCH88903.1"/>
    <property type="molecule type" value="Genomic_DNA"/>
</dbReference>
<organism evidence="3 4">
    <name type="scientific">Obba rivulosa</name>
    <dbReference type="NCBI Taxonomy" id="1052685"/>
    <lineage>
        <taxon>Eukaryota</taxon>
        <taxon>Fungi</taxon>
        <taxon>Dikarya</taxon>
        <taxon>Basidiomycota</taxon>
        <taxon>Agaricomycotina</taxon>
        <taxon>Agaricomycetes</taxon>
        <taxon>Polyporales</taxon>
        <taxon>Gelatoporiaceae</taxon>
        <taxon>Obba</taxon>
    </lineage>
</organism>
<feature type="transmembrane region" description="Helical" evidence="1">
    <location>
        <begin position="172"/>
        <end position="191"/>
    </location>
</feature>
<reference evidence="3 4" key="1">
    <citation type="submission" date="2016-07" db="EMBL/GenBank/DDBJ databases">
        <title>Draft genome of the white-rot fungus Obba rivulosa 3A-2.</title>
        <authorList>
            <consortium name="DOE Joint Genome Institute"/>
            <person name="Miettinen O."/>
            <person name="Riley R."/>
            <person name="Acob R."/>
            <person name="Barry K."/>
            <person name="Cullen D."/>
            <person name="De Vries R."/>
            <person name="Hainaut M."/>
            <person name="Hatakka A."/>
            <person name="Henrissat B."/>
            <person name="Hilden K."/>
            <person name="Kuo R."/>
            <person name="Labutti K."/>
            <person name="Lipzen A."/>
            <person name="Makela M.R."/>
            <person name="Sandor L."/>
            <person name="Spatafora J.W."/>
            <person name="Grigoriev I.V."/>
            <person name="Hibbett D.S."/>
        </authorList>
    </citation>
    <scope>NUCLEOTIDE SEQUENCE [LARGE SCALE GENOMIC DNA]</scope>
    <source>
        <strain evidence="3 4">3A-2</strain>
    </source>
</reference>
<dbReference type="InterPro" id="IPR045340">
    <property type="entry name" value="DUF6533"/>
</dbReference>
<proteinExistence type="predicted"/>
<evidence type="ECO:0000256" key="1">
    <source>
        <dbReference type="SAM" id="Phobius"/>
    </source>
</evidence>
<keyword evidence="1" id="KW-0812">Transmembrane</keyword>
<keyword evidence="1" id="KW-1133">Transmembrane helix</keyword>
<dbReference type="OrthoDB" id="2803882at2759"/>
<evidence type="ECO:0000259" key="2">
    <source>
        <dbReference type="Pfam" id="PF20151"/>
    </source>
</evidence>
<name>A0A8E2DN35_9APHY</name>
<accession>A0A8E2DN35</accession>
<feature type="transmembrane region" description="Helical" evidence="1">
    <location>
        <begin position="87"/>
        <end position="108"/>
    </location>
</feature>
<sequence length="243" mass="26910">MASSQAAEEIADSLFTNYAGVAINVVVIYEHLTTSSMEVDVIWSRKLTSFTTILFLVNRYNTVVNSLISLVLLILPANGVVCYTGAINTISILISFIVWATFSAFRVYSINGRNMLLPVMVFILGLVPFGTNLYLTAMQILTTSAVEGICMMEWNLSETADDIVAVTTRASLILSDILILYITLSKTYSLYGSRGSSQVKSSLVKLLVRDGAFYFVSLLILHCVQMTLWIKNEFQTFSLFTTP</sequence>